<keyword evidence="2" id="KW-1185">Reference proteome</keyword>
<evidence type="ECO:0000313" key="2">
    <source>
        <dbReference type="Proteomes" id="UP001597319"/>
    </source>
</evidence>
<organism evidence="1 2">
    <name type="scientific">Aquimarina rubra</name>
    <dbReference type="NCBI Taxonomy" id="1920033"/>
    <lineage>
        <taxon>Bacteria</taxon>
        <taxon>Pseudomonadati</taxon>
        <taxon>Bacteroidota</taxon>
        <taxon>Flavobacteriia</taxon>
        <taxon>Flavobacteriales</taxon>
        <taxon>Flavobacteriaceae</taxon>
        <taxon>Aquimarina</taxon>
    </lineage>
</organism>
<proteinExistence type="predicted"/>
<accession>A0ABW5LFB7</accession>
<comment type="caution">
    <text evidence="1">The sequence shown here is derived from an EMBL/GenBank/DDBJ whole genome shotgun (WGS) entry which is preliminary data.</text>
</comment>
<protein>
    <submittedName>
        <fullName evidence="1">Uncharacterized protein</fullName>
    </submittedName>
</protein>
<name>A0ABW5LFB7_9FLAO</name>
<dbReference type="EMBL" id="JBHULE010000019">
    <property type="protein sequence ID" value="MFD2562886.1"/>
    <property type="molecule type" value="Genomic_DNA"/>
</dbReference>
<reference evidence="2" key="1">
    <citation type="journal article" date="2019" name="Int. J. Syst. Evol. Microbiol.">
        <title>The Global Catalogue of Microorganisms (GCM) 10K type strain sequencing project: providing services to taxonomists for standard genome sequencing and annotation.</title>
        <authorList>
            <consortium name="The Broad Institute Genomics Platform"/>
            <consortium name="The Broad Institute Genome Sequencing Center for Infectious Disease"/>
            <person name="Wu L."/>
            <person name="Ma J."/>
        </authorList>
    </citation>
    <scope>NUCLEOTIDE SEQUENCE [LARGE SCALE GENOMIC DNA]</scope>
    <source>
        <strain evidence="2">KCTC 52274</strain>
    </source>
</reference>
<dbReference type="RefSeq" id="WP_378291860.1">
    <property type="nucleotide sequence ID" value="NZ_JBHULE010000019.1"/>
</dbReference>
<evidence type="ECO:0000313" key="1">
    <source>
        <dbReference type="EMBL" id="MFD2562886.1"/>
    </source>
</evidence>
<dbReference type="Proteomes" id="UP001597319">
    <property type="component" value="Unassembled WGS sequence"/>
</dbReference>
<sequence>MTIEEIKKEAAQYQFEDVKSLSIKVAELKIKGVSFLGCVAFVQVNQKISLKEAQELTLQLEAYTKGEKRRIEEGIDVMLSDFKEEE</sequence>
<gene>
    <name evidence="1" type="ORF">ACFSR1_09440</name>
</gene>